<protein>
    <submittedName>
        <fullName evidence="2">DNA-binding response regulator</fullName>
    </submittedName>
</protein>
<reference evidence="2 3" key="1">
    <citation type="submission" date="2019-08" db="EMBL/GenBank/DDBJ databases">
        <authorList>
            <person name="Peeters C."/>
        </authorList>
    </citation>
    <scope>NUCLEOTIDE SEQUENCE [LARGE SCALE GENOMIC DNA]</scope>
    <source>
        <strain evidence="2 3">LMG 31113</strain>
    </source>
</reference>
<dbReference type="RefSeq" id="WP_150598853.1">
    <property type="nucleotide sequence ID" value="NZ_CABPRW010000002.1"/>
</dbReference>
<dbReference type="SUPFAM" id="SSF52172">
    <property type="entry name" value="CheY-like"/>
    <property type="match status" value="1"/>
</dbReference>
<evidence type="ECO:0000313" key="2">
    <source>
        <dbReference type="EMBL" id="VVD76416.1"/>
    </source>
</evidence>
<accession>A0A5E4SKM4</accession>
<dbReference type="PANTHER" id="PTHR45566:SF1">
    <property type="entry name" value="HTH-TYPE TRANSCRIPTIONAL REGULATOR YHJB-RELATED"/>
    <property type="match status" value="1"/>
</dbReference>
<evidence type="ECO:0000313" key="3">
    <source>
        <dbReference type="Proteomes" id="UP000382577"/>
    </source>
</evidence>
<dbReference type="GO" id="GO:0003677">
    <property type="term" value="F:DNA binding"/>
    <property type="evidence" value="ECO:0007669"/>
    <property type="project" value="UniProtKB-KW"/>
</dbReference>
<dbReference type="AlphaFoldDB" id="A0A5E4SKM4"/>
<feature type="domain" description="HTH luxR-type" evidence="1">
    <location>
        <begin position="156"/>
        <end position="218"/>
    </location>
</feature>
<dbReference type="PANTHER" id="PTHR45566">
    <property type="entry name" value="HTH-TYPE TRANSCRIPTIONAL REGULATOR YHJB-RELATED"/>
    <property type="match status" value="1"/>
</dbReference>
<dbReference type="InterPro" id="IPR051015">
    <property type="entry name" value="EvgA-like"/>
</dbReference>
<dbReference type="SMART" id="SM00421">
    <property type="entry name" value="HTH_LUXR"/>
    <property type="match status" value="1"/>
</dbReference>
<dbReference type="GO" id="GO:0006355">
    <property type="term" value="P:regulation of DNA-templated transcription"/>
    <property type="evidence" value="ECO:0007669"/>
    <property type="project" value="InterPro"/>
</dbReference>
<dbReference type="Gene3D" id="3.40.50.2300">
    <property type="match status" value="1"/>
</dbReference>
<name>A0A5E4SKM4_9BURK</name>
<dbReference type="EMBL" id="CABPRW010000002">
    <property type="protein sequence ID" value="VVD76416.1"/>
    <property type="molecule type" value="Genomic_DNA"/>
</dbReference>
<dbReference type="InterPro" id="IPR016032">
    <property type="entry name" value="Sig_transdc_resp-reg_C-effctor"/>
</dbReference>
<proteinExistence type="predicted"/>
<dbReference type="Proteomes" id="UP000382577">
    <property type="component" value="Unassembled WGS sequence"/>
</dbReference>
<dbReference type="InterPro" id="IPR000792">
    <property type="entry name" value="Tscrpt_reg_LuxR_C"/>
</dbReference>
<evidence type="ECO:0000259" key="1">
    <source>
        <dbReference type="SMART" id="SM00421"/>
    </source>
</evidence>
<dbReference type="OrthoDB" id="8585266at2"/>
<organism evidence="2 3">
    <name type="scientific">Pandoraea fibrosis</name>
    <dbReference type="NCBI Taxonomy" id="1891094"/>
    <lineage>
        <taxon>Bacteria</taxon>
        <taxon>Pseudomonadati</taxon>
        <taxon>Pseudomonadota</taxon>
        <taxon>Betaproteobacteria</taxon>
        <taxon>Burkholderiales</taxon>
        <taxon>Burkholderiaceae</taxon>
        <taxon>Pandoraea</taxon>
    </lineage>
</organism>
<sequence>MNSNPPPWRLMIADPHPVSITGIESALSRHDDFCVVGAVTEIRRICPTIEREDVNVLVCSYEFESDPLPDGLYLLGKLRREHPSLHIFVLANFLPGSPLARYVRHLGVANLFFKSRLDSKGLVAAMRCTLSGQPPVIDEPFDPETSPACAPLAAHMDALSKCQLEVLRYHLRGWSDPHIAFRRKRTAKTVSNQRNQALRKLGLADVHPYTRDEALSTLWPWLVG</sequence>
<keyword evidence="2" id="KW-0238">DNA-binding</keyword>
<dbReference type="InterPro" id="IPR011006">
    <property type="entry name" value="CheY-like_superfamily"/>
</dbReference>
<dbReference type="SUPFAM" id="SSF46894">
    <property type="entry name" value="C-terminal effector domain of the bipartite response regulators"/>
    <property type="match status" value="1"/>
</dbReference>
<gene>
    <name evidence="2" type="ORF">PFI31113_00873</name>
</gene>